<gene>
    <name evidence="7" type="ORF">BN977_04873</name>
</gene>
<reference evidence="7" key="2">
    <citation type="submission" date="2014-03" db="EMBL/GenBank/DDBJ databases">
        <authorList>
            <person name="Urmite Genomes"/>
        </authorList>
    </citation>
    <scope>NUCLEOTIDE SEQUENCE</scope>
    <source>
        <strain evidence="7">DSM 44829</strain>
    </source>
</reference>
<keyword evidence="4" id="KW-0411">Iron-sulfur</keyword>
<dbReference type="GO" id="GO:0005737">
    <property type="term" value="C:cytoplasm"/>
    <property type="evidence" value="ECO:0007669"/>
    <property type="project" value="UniProtKB-ARBA"/>
</dbReference>
<evidence type="ECO:0000256" key="2">
    <source>
        <dbReference type="ARBA" id="ARBA00022723"/>
    </source>
</evidence>
<dbReference type="EMBL" id="CCBB010000003">
    <property type="protein sequence ID" value="CDO10043.1"/>
    <property type="molecule type" value="Genomic_DNA"/>
</dbReference>
<evidence type="ECO:0000259" key="6">
    <source>
        <dbReference type="SMART" id="SM00704"/>
    </source>
</evidence>
<evidence type="ECO:0000256" key="1">
    <source>
        <dbReference type="ARBA" id="ARBA00022714"/>
    </source>
</evidence>
<dbReference type="Proteomes" id="UP000028870">
    <property type="component" value="Unassembled WGS sequence"/>
</dbReference>
<organism evidence="7 8">
    <name type="scientific">Mycolicibacterium cosmeticum</name>
    <dbReference type="NCBI Taxonomy" id="258533"/>
    <lineage>
        <taxon>Bacteria</taxon>
        <taxon>Bacillati</taxon>
        <taxon>Actinomycetota</taxon>
        <taxon>Actinomycetes</taxon>
        <taxon>Mycobacteriales</taxon>
        <taxon>Mycobacteriaceae</taxon>
        <taxon>Mycolicibacterium</taxon>
    </lineage>
</organism>
<dbReference type="InterPro" id="IPR042216">
    <property type="entry name" value="MitoNEET_CISD"/>
</dbReference>
<sequence>MTDRRVVQVVAGGPVIVEGPVSIEMPDGRVVESDRFKVAICACRRSRAYPLCDTSHRKKLRKSPKSDPKSAQRQQE</sequence>
<keyword evidence="2" id="KW-0479">Metal-binding</keyword>
<keyword evidence="8" id="KW-1185">Reference proteome</keyword>
<reference evidence="7" key="1">
    <citation type="submission" date="2014-03" db="EMBL/GenBank/DDBJ databases">
        <title>Draft Genome Sequence of Mycobacterium cosmeticum DSM 44829.</title>
        <authorList>
            <person name="Croce O."/>
            <person name="Robert C."/>
            <person name="Raoult D."/>
            <person name="Drancourt M."/>
        </authorList>
    </citation>
    <scope>NUCLEOTIDE SEQUENCE [LARGE SCALE GENOMIC DNA]</scope>
    <source>
        <strain evidence="7">DSM 44829</strain>
    </source>
</reference>
<proteinExistence type="predicted"/>
<dbReference type="SMART" id="SM00704">
    <property type="entry name" value="ZnF_CDGSH"/>
    <property type="match status" value="1"/>
</dbReference>
<dbReference type="Pfam" id="PF09360">
    <property type="entry name" value="zf-CDGSH"/>
    <property type="match status" value="1"/>
</dbReference>
<keyword evidence="1" id="KW-0001">2Fe-2S</keyword>
<evidence type="ECO:0000256" key="5">
    <source>
        <dbReference type="SAM" id="MobiDB-lite"/>
    </source>
</evidence>
<evidence type="ECO:0000256" key="3">
    <source>
        <dbReference type="ARBA" id="ARBA00023004"/>
    </source>
</evidence>
<dbReference type="Gene3D" id="3.40.5.90">
    <property type="entry name" value="CDGSH iron-sulfur domain, mitoNEET-type"/>
    <property type="match status" value="1"/>
</dbReference>
<keyword evidence="3" id="KW-0408">Iron</keyword>
<dbReference type="RefSeq" id="WP_024454725.1">
    <property type="nucleotide sequence ID" value="NZ_CCBB010000003.1"/>
</dbReference>
<feature type="domain" description="Iron-binding zinc finger CDGSH type" evidence="6">
    <location>
        <begin position="18"/>
        <end position="62"/>
    </location>
</feature>
<feature type="region of interest" description="Disordered" evidence="5">
    <location>
        <begin position="53"/>
        <end position="76"/>
    </location>
</feature>
<evidence type="ECO:0000313" key="8">
    <source>
        <dbReference type="Proteomes" id="UP000028870"/>
    </source>
</evidence>
<dbReference type="GO" id="GO:0046872">
    <property type="term" value="F:metal ion binding"/>
    <property type="evidence" value="ECO:0007669"/>
    <property type="project" value="UniProtKB-KW"/>
</dbReference>
<accession>W9AWZ0</accession>
<dbReference type="OrthoDB" id="3855487at2"/>
<name>W9AWZ0_MYCCO</name>
<dbReference type="STRING" id="258533.BN977_04873"/>
<feature type="compositionally biased region" description="Basic and acidic residues" evidence="5">
    <location>
        <begin position="64"/>
        <end position="76"/>
    </location>
</feature>
<protein>
    <submittedName>
        <fullName evidence="7">Zinc finger CDGSH-type domain-containing protein</fullName>
    </submittedName>
</protein>
<evidence type="ECO:0000256" key="4">
    <source>
        <dbReference type="ARBA" id="ARBA00023014"/>
    </source>
</evidence>
<dbReference type="InterPro" id="IPR018967">
    <property type="entry name" value="FeS-contain_CDGSH-typ"/>
</dbReference>
<dbReference type="AlphaFoldDB" id="W9AWZ0"/>
<dbReference type="GO" id="GO:0051537">
    <property type="term" value="F:2 iron, 2 sulfur cluster binding"/>
    <property type="evidence" value="ECO:0007669"/>
    <property type="project" value="UniProtKB-KW"/>
</dbReference>
<comment type="caution">
    <text evidence="7">The sequence shown here is derived from an EMBL/GenBank/DDBJ whole genome shotgun (WGS) entry which is preliminary data.</text>
</comment>
<dbReference type="eggNOG" id="COG3369">
    <property type="taxonomic scope" value="Bacteria"/>
</dbReference>
<evidence type="ECO:0000313" key="7">
    <source>
        <dbReference type="EMBL" id="CDO10043.1"/>
    </source>
</evidence>